<dbReference type="EMBL" id="JBHMBW010000003">
    <property type="protein sequence ID" value="MFB9622505.1"/>
    <property type="molecule type" value="Genomic_DNA"/>
</dbReference>
<keyword evidence="1" id="KW-0472">Membrane</keyword>
<dbReference type="InterPro" id="IPR019606">
    <property type="entry name" value="GerMN"/>
</dbReference>
<accession>A0ABV5RT68</accession>
<evidence type="ECO:0000256" key="1">
    <source>
        <dbReference type="SAM" id="Phobius"/>
    </source>
</evidence>
<dbReference type="InterPro" id="IPR015943">
    <property type="entry name" value="WD40/YVTN_repeat-like_dom_sf"/>
</dbReference>
<feature type="transmembrane region" description="Helical" evidence="1">
    <location>
        <begin position="21"/>
        <end position="43"/>
    </location>
</feature>
<protein>
    <submittedName>
        <fullName evidence="3">LpqB family beta-propeller domain-containing protein</fullName>
    </submittedName>
</protein>
<organism evidence="3 4">
    <name type="scientific">Nonomuraea helvata</name>
    <dbReference type="NCBI Taxonomy" id="37484"/>
    <lineage>
        <taxon>Bacteria</taxon>
        <taxon>Bacillati</taxon>
        <taxon>Actinomycetota</taxon>
        <taxon>Actinomycetes</taxon>
        <taxon>Streptosporangiales</taxon>
        <taxon>Streptosporangiaceae</taxon>
        <taxon>Nonomuraea</taxon>
    </lineage>
</organism>
<dbReference type="Proteomes" id="UP001589532">
    <property type="component" value="Unassembled WGS sequence"/>
</dbReference>
<dbReference type="InterPro" id="IPR059026">
    <property type="entry name" value="LpqB_N"/>
</dbReference>
<gene>
    <name evidence="3" type="ORF">ACFFSA_05370</name>
</gene>
<dbReference type="Pfam" id="PF25976">
    <property type="entry name" value="LpqB_N"/>
    <property type="match status" value="1"/>
</dbReference>
<evidence type="ECO:0000313" key="4">
    <source>
        <dbReference type="Proteomes" id="UP001589532"/>
    </source>
</evidence>
<evidence type="ECO:0000259" key="2">
    <source>
        <dbReference type="SMART" id="SM00909"/>
    </source>
</evidence>
<dbReference type="SMART" id="SM00909">
    <property type="entry name" value="Germane"/>
    <property type="match status" value="1"/>
</dbReference>
<dbReference type="Pfam" id="PF10646">
    <property type="entry name" value="Germane"/>
    <property type="match status" value="1"/>
</dbReference>
<name>A0ABV5RT68_9ACTN</name>
<keyword evidence="1" id="KW-0812">Transmembrane</keyword>
<sequence length="591" mass="63777">MTRTRRPAVAGTGRRARAWRLAAMFAIVAAMVLAGSGCTVIPVTGPLNLNEAGSNDPLSKPFQRMIAILPQKTWGLEQTLRGLQAAMAAYADDPTVLPQYLTPEARAKWNASGPVTVIEDDSEVVLPTAREEPGQEQKVTLKGRWVARINEDDSYVPTGGPWEGTFELVQVQGGGYRVKSLPNGLLLTHADVARAYRATNLYYLNGNTRDRLVVDRVRLRLRPTETYAHAILQRLLKNPTGALQGAVTTSFPPGTKILSIRSDERVVINLSGPIDTLDPSTEALLKAQIRYSLNKNEIAKGRTIEIQVDGEPYSVDQPNSDDQWLDDSSDTAYYVTKGAVHYMGKDGPSVAVPGPAGEPREGYSGYALSKDGTQIAAKTSTGISVAGLTAQGRWQEVIQGAKLTLPTWHRDGSLWTYDQENSVLLRYDPSSGKAPERVAAPKLTGLDVTRLRIARDGVRVVVMTGENTVQIGALTGEAGGTMLGNFQLLTTTTAGNKILDVAWSDDEHLLVLVGSKAGQTLNEINVGDGEVVGVPLNDVNDPVTSVAALDDRVLAEADTDQSTKIYELNQDRQTWTVKIESDAGSPLFPLG</sequence>
<dbReference type="Gene3D" id="2.130.10.10">
    <property type="entry name" value="YVTN repeat-like/Quinoprotein amine dehydrogenase"/>
    <property type="match status" value="1"/>
</dbReference>
<proteinExistence type="predicted"/>
<feature type="domain" description="GerMN" evidence="2">
    <location>
        <begin position="228"/>
        <end position="317"/>
    </location>
</feature>
<keyword evidence="1" id="KW-1133">Transmembrane helix</keyword>
<reference evidence="3 4" key="1">
    <citation type="submission" date="2024-09" db="EMBL/GenBank/DDBJ databases">
        <authorList>
            <person name="Sun Q."/>
            <person name="Mori K."/>
        </authorList>
    </citation>
    <scope>NUCLEOTIDE SEQUENCE [LARGE SCALE GENOMIC DNA]</scope>
    <source>
        <strain evidence="3 4">JCM 3143</strain>
    </source>
</reference>
<dbReference type="RefSeq" id="WP_344996624.1">
    <property type="nucleotide sequence ID" value="NZ_BAAAXV010000009.1"/>
</dbReference>
<dbReference type="SUPFAM" id="SSF69322">
    <property type="entry name" value="Tricorn protease domain 2"/>
    <property type="match status" value="1"/>
</dbReference>
<dbReference type="Pfam" id="PF10647">
    <property type="entry name" value="Gmad1"/>
    <property type="match status" value="1"/>
</dbReference>
<keyword evidence="4" id="KW-1185">Reference proteome</keyword>
<dbReference type="InterPro" id="IPR018910">
    <property type="entry name" value="LpqB_C"/>
</dbReference>
<evidence type="ECO:0000313" key="3">
    <source>
        <dbReference type="EMBL" id="MFB9622505.1"/>
    </source>
</evidence>
<comment type="caution">
    <text evidence="3">The sequence shown here is derived from an EMBL/GenBank/DDBJ whole genome shotgun (WGS) entry which is preliminary data.</text>
</comment>